<evidence type="ECO:0000313" key="5">
    <source>
        <dbReference type="EMBL" id="GMS92030.1"/>
    </source>
</evidence>
<reference evidence="5" key="1">
    <citation type="submission" date="2023-10" db="EMBL/GenBank/DDBJ databases">
        <title>Genome assembly of Pristionchus species.</title>
        <authorList>
            <person name="Yoshida K."/>
            <person name="Sommer R.J."/>
        </authorList>
    </citation>
    <scope>NUCLEOTIDE SEQUENCE</scope>
    <source>
        <strain evidence="5">RS0144</strain>
    </source>
</reference>
<comment type="caution">
    <text evidence="5">The sequence shown here is derived from an EMBL/GenBank/DDBJ whole genome shotgun (WGS) entry which is preliminary data.</text>
</comment>
<dbReference type="PROSITE" id="PS51843">
    <property type="entry name" value="NR_LBD"/>
    <property type="match status" value="1"/>
</dbReference>
<proteinExistence type="predicted"/>
<dbReference type="GO" id="GO:0003700">
    <property type="term" value="F:DNA-binding transcription factor activity"/>
    <property type="evidence" value="ECO:0007669"/>
    <property type="project" value="TreeGrafter"/>
</dbReference>
<accession>A0AAV5T8X3</accession>
<keyword evidence="6" id="KW-1185">Reference proteome</keyword>
<evidence type="ECO:0000256" key="3">
    <source>
        <dbReference type="ARBA" id="ARBA00023170"/>
    </source>
</evidence>
<dbReference type="EMBL" id="BTSX01000004">
    <property type="protein sequence ID" value="GMS92030.1"/>
    <property type="molecule type" value="Genomic_DNA"/>
</dbReference>
<dbReference type="SMART" id="SM00430">
    <property type="entry name" value="HOLI"/>
    <property type="match status" value="1"/>
</dbReference>
<evidence type="ECO:0000259" key="4">
    <source>
        <dbReference type="PROSITE" id="PS51843"/>
    </source>
</evidence>
<dbReference type="InterPro" id="IPR035500">
    <property type="entry name" value="NHR-like_dom_sf"/>
</dbReference>
<gene>
    <name evidence="5" type="ORF">PENTCL1PPCAC_14205</name>
</gene>
<sequence length="300" mass="35100">MRFSALNCKRCRLDHIERLIKQPGEVFLPHQNDVKEAQVDLARSFISAFYKYSNRTEMPILDRLKIHYRTMSWARLTGELHSRTEPPHPLEISLETGPYFPATVKSLAVANRILLTSLLEFGTCVFSEFGQLGNKEKWDIVVNNFYRFRLFEGCYRASIVFPDDLDKKFASFATWMSVDTMELFYSDSAGDRAKALEFSKHSSIQMLAVRGAREVIQRVKPCLEEFLVVFALMFWSLGDIPVRDEIHRLGEKYSEAILKELHAFYREEMKIDDYATRLGQLMMFIPMFDRSKDMKEHFEV</sequence>
<dbReference type="Proteomes" id="UP001432027">
    <property type="component" value="Unassembled WGS sequence"/>
</dbReference>
<protein>
    <recommendedName>
        <fullName evidence="4">NR LBD domain-containing protein</fullName>
    </recommendedName>
</protein>
<keyword evidence="2" id="KW-0804">Transcription</keyword>
<dbReference type="GO" id="GO:0005634">
    <property type="term" value="C:nucleus"/>
    <property type="evidence" value="ECO:0007669"/>
    <property type="project" value="TreeGrafter"/>
</dbReference>
<feature type="non-terminal residue" evidence="5">
    <location>
        <position position="300"/>
    </location>
</feature>
<keyword evidence="3" id="KW-0675">Receptor</keyword>
<keyword evidence="1" id="KW-0805">Transcription regulation</keyword>
<dbReference type="Pfam" id="PF00104">
    <property type="entry name" value="Hormone_recep"/>
    <property type="match status" value="1"/>
</dbReference>
<organism evidence="5 6">
    <name type="scientific">Pristionchus entomophagus</name>
    <dbReference type="NCBI Taxonomy" id="358040"/>
    <lineage>
        <taxon>Eukaryota</taxon>
        <taxon>Metazoa</taxon>
        <taxon>Ecdysozoa</taxon>
        <taxon>Nematoda</taxon>
        <taxon>Chromadorea</taxon>
        <taxon>Rhabditida</taxon>
        <taxon>Rhabditina</taxon>
        <taxon>Diplogasteromorpha</taxon>
        <taxon>Diplogasteroidea</taxon>
        <taxon>Neodiplogasteridae</taxon>
        <taxon>Pristionchus</taxon>
    </lineage>
</organism>
<dbReference type="PANTHER" id="PTHR46011">
    <property type="entry name" value="NUCLEAR HORMONE RECEPTOR FAMILY MEMBER NHR-86-RELATED"/>
    <property type="match status" value="1"/>
</dbReference>
<evidence type="ECO:0000256" key="1">
    <source>
        <dbReference type="ARBA" id="ARBA00023015"/>
    </source>
</evidence>
<dbReference type="SUPFAM" id="SSF48508">
    <property type="entry name" value="Nuclear receptor ligand-binding domain"/>
    <property type="match status" value="1"/>
</dbReference>
<feature type="domain" description="NR LBD" evidence="4">
    <location>
        <begin position="55"/>
        <end position="300"/>
    </location>
</feature>
<dbReference type="Gene3D" id="1.10.565.10">
    <property type="entry name" value="Retinoid X Receptor"/>
    <property type="match status" value="1"/>
</dbReference>
<evidence type="ECO:0000313" key="6">
    <source>
        <dbReference type="Proteomes" id="UP001432027"/>
    </source>
</evidence>
<dbReference type="PANTHER" id="PTHR46011:SF6">
    <property type="entry name" value="HIGH ZINC ACTIVATED NUCLEAR RECEPTOR PROTEIN"/>
    <property type="match status" value="1"/>
</dbReference>
<dbReference type="InterPro" id="IPR000536">
    <property type="entry name" value="Nucl_hrmn_rcpt_lig-bd"/>
</dbReference>
<evidence type="ECO:0000256" key="2">
    <source>
        <dbReference type="ARBA" id="ARBA00023163"/>
    </source>
</evidence>
<name>A0AAV5T8X3_9BILA</name>
<dbReference type="AlphaFoldDB" id="A0AAV5T8X3"/>